<protein>
    <submittedName>
        <fullName evidence="2">DUF1214 domain-containing protein</fullName>
    </submittedName>
</protein>
<organism evidence="2 3">
    <name type="scientific">[Mycobacterium] wendilense</name>
    <dbReference type="NCBI Taxonomy" id="3064284"/>
    <lineage>
        <taxon>Bacteria</taxon>
        <taxon>Bacillati</taxon>
        <taxon>Actinomycetota</taxon>
        <taxon>Actinomycetes</taxon>
        <taxon>Mycobacteriales</taxon>
        <taxon>Mycobacteriaceae</taxon>
        <taxon>Mycolicibacter</taxon>
    </lineage>
</organism>
<evidence type="ECO:0000313" key="3">
    <source>
        <dbReference type="Proteomes" id="UP001190466"/>
    </source>
</evidence>
<dbReference type="RefSeq" id="WP_316510326.1">
    <property type="nucleotide sequence ID" value="NZ_OY726395.1"/>
</dbReference>
<dbReference type="EMBL" id="OY726395">
    <property type="protein sequence ID" value="CAJ1583988.1"/>
    <property type="molecule type" value="Genomic_DNA"/>
</dbReference>
<evidence type="ECO:0000259" key="1">
    <source>
        <dbReference type="Pfam" id="PF06742"/>
    </source>
</evidence>
<keyword evidence="3" id="KW-1185">Reference proteome</keyword>
<reference evidence="2 3" key="1">
    <citation type="submission" date="2023-08" db="EMBL/GenBank/DDBJ databases">
        <authorList>
            <person name="Folkvardsen B D."/>
            <person name="Norman A."/>
        </authorList>
    </citation>
    <scope>NUCLEOTIDE SEQUENCE [LARGE SCALE GENOMIC DNA]</scope>
    <source>
        <strain evidence="2 3">Mu0050</strain>
    </source>
</reference>
<gene>
    <name evidence="2" type="ORF">MU0050_002929</name>
</gene>
<dbReference type="Pfam" id="PF06742">
    <property type="entry name" value="DUF1214"/>
    <property type="match status" value="1"/>
</dbReference>
<sequence length="360" mass="39905">MTHPEVDAWHALVEALRAAGERVVADTAELSRAEQADGLRALLRSVANHLGRLEVDRDRPELVPFNDWRQKFLMDNPDFRYWVADIHDDGSYRIRGNRGDAAYVSITVYAGAGGADAQATARIDSDALTFDESGNYDIALGGDRHAGGDWLGLPDGATAVWVRHFHNDVRNETVGWCAIDPSADPPIPPPIDPDRFARQLGKLATATKYLPQIWSAATAADTARPNEIRHWEEMAGGAVYTEPGIHYLRGGWQLASDEALLIEGELVDCRYWNILAYNRFLNSLDYRHRRVSYTGATATVVGGRYRFVLAAENPGADDADWIDTEGRPEGIIVLRFLQPQQPPQLPTVTRMPLREIGTPA</sequence>
<proteinExistence type="predicted"/>
<name>A0ABM9MFK3_9MYCO</name>
<accession>A0ABM9MFK3</accession>
<dbReference type="InterPro" id="IPR010621">
    <property type="entry name" value="DUF1214"/>
</dbReference>
<dbReference type="Proteomes" id="UP001190466">
    <property type="component" value="Chromosome"/>
</dbReference>
<feature type="domain" description="DUF1214" evidence="1">
    <location>
        <begin position="270"/>
        <end position="341"/>
    </location>
</feature>
<evidence type="ECO:0000313" key="2">
    <source>
        <dbReference type="EMBL" id="CAJ1583988.1"/>
    </source>
</evidence>